<accession>A0A2S7N504</accession>
<evidence type="ECO:0000259" key="10">
    <source>
        <dbReference type="Pfam" id="PF00697"/>
    </source>
</evidence>
<dbReference type="AlphaFoldDB" id="A0A2S7N504"/>
<reference evidence="11 12" key="1">
    <citation type="submission" date="2017-12" db="EMBL/GenBank/DDBJ databases">
        <title>Taxonomic description and draft genome of Pradoshia cofamensis Gen. nov., sp. nov., a thermotolerant bacillale isolated from anterior gut of earthworm Eisenia fetida.</title>
        <authorList>
            <person name="Saha T."/>
            <person name="Chakraborty R."/>
        </authorList>
    </citation>
    <scope>NUCLEOTIDE SEQUENCE [LARGE SCALE GENOMIC DNA]</scope>
    <source>
        <strain evidence="11 12">EAG3</strain>
    </source>
</reference>
<dbReference type="Proteomes" id="UP000239663">
    <property type="component" value="Unassembled WGS sequence"/>
</dbReference>
<evidence type="ECO:0000313" key="12">
    <source>
        <dbReference type="Proteomes" id="UP000239663"/>
    </source>
</evidence>
<evidence type="ECO:0000256" key="4">
    <source>
        <dbReference type="ARBA" id="ARBA00022272"/>
    </source>
</evidence>
<keyword evidence="5 9" id="KW-0028">Amino-acid biosynthesis</keyword>
<comment type="pathway">
    <text evidence="2 9">Amino-acid biosynthesis; L-tryptophan biosynthesis; L-tryptophan from chorismate: step 3/5.</text>
</comment>
<dbReference type="CDD" id="cd00405">
    <property type="entry name" value="PRAI"/>
    <property type="match status" value="1"/>
</dbReference>
<evidence type="ECO:0000256" key="2">
    <source>
        <dbReference type="ARBA" id="ARBA00004664"/>
    </source>
</evidence>
<organism evidence="11 12">
    <name type="scientific">Pradoshia eiseniae</name>
    <dbReference type="NCBI Taxonomy" id="2064768"/>
    <lineage>
        <taxon>Bacteria</taxon>
        <taxon>Bacillati</taxon>
        <taxon>Bacillota</taxon>
        <taxon>Bacilli</taxon>
        <taxon>Bacillales</taxon>
        <taxon>Bacillaceae</taxon>
        <taxon>Pradoshia</taxon>
    </lineage>
</organism>
<gene>
    <name evidence="9" type="primary">trpF</name>
    <name evidence="11" type="ORF">CYL18_03995</name>
</gene>
<dbReference type="EC" id="5.3.1.24" evidence="3 9"/>
<feature type="domain" description="N-(5'phosphoribosyl) anthranilate isomerase (PRAI)" evidence="10">
    <location>
        <begin position="3"/>
        <end position="196"/>
    </location>
</feature>
<evidence type="ECO:0000256" key="9">
    <source>
        <dbReference type="HAMAP-Rule" id="MF_00135"/>
    </source>
</evidence>
<evidence type="ECO:0000256" key="8">
    <source>
        <dbReference type="ARBA" id="ARBA00023235"/>
    </source>
</evidence>
<dbReference type="UniPathway" id="UPA00035">
    <property type="reaction ID" value="UER00042"/>
</dbReference>
<evidence type="ECO:0000256" key="5">
    <source>
        <dbReference type="ARBA" id="ARBA00022605"/>
    </source>
</evidence>
<keyword evidence="12" id="KW-1185">Reference proteome</keyword>
<evidence type="ECO:0000256" key="7">
    <source>
        <dbReference type="ARBA" id="ARBA00023141"/>
    </source>
</evidence>
<dbReference type="InterPro" id="IPR044643">
    <property type="entry name" value="TrpF_fam"/>
</dbReference>
<dbReference type="PANTHER" id="PTHR42894:SF1">
    <property type="entry name" value="N-(5'-PHOSPHORIBOSYL)ANTHRANILATE ISOMERASE"/>
    <property type="match status" value="1"/>
</dbReference>
<name>A0A2S7N504_9BACI</name>
<dbReference type="EMBL" id="PKOZ01000001">
    <property type="protein sequence ID" value="PQD97045.1"/>
    <property type="molecule type" value="Genomic_DNA"/>
</dbReference>
<evidence type="ECO:0000256" key="1">
    <source>
        <dbReference type="ARBA" id="ARBA00001164"/>
    </source>
</evidence>
<keyword evidence="7 9" id="KW-0057">Aromatic amino acid biosynthesis</keyword>
<comment type="similarity">
    <text evidence="9">Belongs to the TrpF family.</text>
</comment>
<dbReference type="OrthoDB" id="9786954at2"/>
<evidence type="ECO:0000313" key="11">
    <source>
        <dbReference type="EMBL" id="PQD97045.1"/>
    </source>
</evidence>
<keyword evidence="6 9" id="KW-0822">Tryptophan biosynthesis</keyword>
<dbReference type="InterPro" id="IPR011060">
    <property type="entry name" value="RibuloseP-bd_barrel"/>
</dbReference>
<dbReference type="InterPro" id="IPR013785">
    <property type="entry name" value="Aldolase_TIM"/>
</dbReference>
<dbReference type="GO" id="GO:0004640">
    <property type="term" value="F:phosphoribosylanthranilate isomerase activity"/>
    <property type="evidence" value="ECO:0007669"/>
    <property type="project" value="UniProtKB-UniRule"/>
</dbReference>
<proteinExistence type="inferred from homology"/>
<dbReference type="HAMAP" id="MF_00135">
    <property type="entry name" value="PRAI"/>
    <property type="match status" value="1"/>
</dbReference>
<dbReference type="Gene3D" id="3.20.20.70">
    <property type="entry name" value="Aldolase class I"/>
    <property type="match status" value="1"/>
</dbReference>
<evidence type="ECO:0000256" key="6">
    <source>
        <dbReference type="ARBA" id="ARBA00022822"/>
    </source>
</evidence>
<evidence type="ECO:0000256" key="3">
    <source>
        <dbReference type="ARBA" id="ARBA00012572"/>
    </source>
</evidence>
<dbReference type="SUPFAM" id="SSF51366">
    <property type="entry name" value="Ribulose-phoshate binding barrel"/>
    <property type="match status" value="1"/>
</dbReference>
<dbReference type="InterPro" id="IPR001240">
    <property type="entry name" value="PRAI_dom"/>
</dbReference>
<keyword evidence="8 9" id="KW-0413">Isomerase</keyword>
<dbReference type="PANTHER" id="PTHR42894">
    <property type="entry name" value="N-(5'-PHOSPHORIBOSYL)ANTHRANILATE ISOMERASE"/>
    <property type="match status" value="1"/>
</dbReference>
<dbReference type="RefSeq" id="WP_104848140.1">
    <property type="nucleotide sequence ID" value="NZ_PKOZ01000001.1"/>
</dbReference>
<protein>
    <recommendedName>
        <fullName evidence="4 9">N-(5'-phosphoribosyl)anthranilate isomerase</fullName>
        <shortName evidence="9">PRAI</shortName>
        <ecNumber evidence="3 9">5.3.1.24</ecNumber>
    </recommendedName>
</protein>
<sequence>MKVKVCGIQTREDARAAVRLGADALGFVFAKSKRRVSPAIVRSIAEEVPGECLKVGVFVNEHPLMVRDIARFCNLGAIQLHGDEHTRDYESIGLPLIRSIPVIEGEKVDLNKYGTADYYLLDTGGGKARGGMGIPFDWDRVQGIGEGTDRIILAGGLNAANVSEAIQIIKPYMVDVSSGVETNGVKNPKLMGDFMNAVKREEMA</sequence>
<dbReference type="Pfam" id="PF00697">
    <property type="entry name" value="PRAI"/>
    <property type="match status" value="1"/>
</dbReference>
<dbReference type="GO" id="GO:0000162">
    <property type="term" value="P:L-tryptophan biosynthetic process"/>
    <property type="evidence" value="ECO:0007669"/>
    <property type="project" value="UniProtKB-UniRule"/>
</dbReference>
<comment type="caution">
    <text evidence="11">The sequence shown here is derived from an EMBL/GenBank/DDBJ whole genome shotgun (WGS) entry which is preliminary data.</text>
</comment>
<comment type="catalytic activity">
    <reaction evidence="1 9">
        <text>N-(5-phospho-beta-D-ribosyl)anthranilate = 1-(2-carboxyphenylamino)-1-deoxy-D-ribulose 5-phosphate</text>
        <dbReference type="Rhea" id="RHEA:21540"/>
        <dbReference type="ChEBI" id="CHEBI:18277"/>
        <dbReference type="ChEBI" id="CHEBI:58613"/>
        <dbReference type="EC" id="5.3.1.24"/>
    </reaction>
</comment>